<dbReference type="Gene3D" id="1.10.10.10">
    <property type="entry name" value="Winged helix-like DNA-binding domain superfamily/Winged helix DNA-binding domain"/>
    <property type="match status" value="1"/>
</dbReference>
<proteinExistence type="inferred from homology"/>
<comment type="caution">
    <text evidence="6">The sequence shown here is derived from an EMBL/GenBank/DDBJ whole genome shotgun (WGS) entry which is preliminary data.</text>
</comment>
<dbReference type="InterPro" id="IPR000847">
    <property type="entry name" value="LysR_HTH_N"/>
</dbReference>
<dbReference type="FunFam" id="1.10.10.10:FF:000001">
    <property type="entry name" value="LysR family transcriptional regulator"/>
    <property type="match status" value="1"/>
</dbReference>
<evidence type="ECO:0000256" key="4">
    <source>
        <dbReference type="ARBA" id="ARBA00023163"/>
    </source>
</evidence>
<keyword evidence="7" id="KW-1185">Reference proteome</keyword>
<gene>
    <name evidence="6" type="ORF">CLV71_104422</name>
</gene>
<dbReference type="SUPFAM" id="SSF46785">
    <property type="entry name" value="Winged helix' DNA-binding domain"/>
    <property type="match status" value="1"/>
</dbReference>
<accession>A0A4R7VVM7</accession>
<dbReference type="GO" id="GO:0003700">
    <property type="term" value="F:DNA-binding transcription factor activity"/>
    <property type="evidence" value="ECO:0007669"/>
    <property type="project" value="InterPro"/>
</dbReference>
<evidence type="ECO:0000313" key="6">
    <source>
        <dbReference type="EMBL" id="TDV53954.1"/>
    </source>
</evidence>
<dbReference type="GO" id="GO:0003677">
    <property type="term" value="F:DNA binding"/>
    <property type="evidence" value="ECO:0007669"/>
    <property type="project" value="UniProtKB-KW"/>
</dbReference>
<dbReference type="Gene3D" id="3.40.190.10">
    <property type="entry name" value="Periplasmic binding protein-like II"/>
    <property type="match status" value="2"/>
</dbReference>
<dbReference type="SUPFAM" id="SSF53850">
    <property type="entry name" value="Periplasmic binding protein-like II"/>
    <property type="match status" value="1"/>
</dbReference>
<dbReference type="InterPro" id="IPR036390">
    <property type="entry name" value="WH_DNA-bd_sf"/>
</dbReference>
<dbReference type="InterPro" id="IPR005119">
    <property type="entry name" value="LysR_subst-bd"/>
</dbReference>
<organism evidence="6 7">
    <name type="scientific">Actinophytocola oryzae</name>
    <dbReference type="NCBI Taxonomy" id="502181"/>
    <lineage>
        <taxon>Bacteria</taxon>
        <taxon>Bacillati</taxon>
        <taxon>Actinomycetota</taxon>
        <taxon>Actinomycetes</taxon>
        <taxon>Pseudonocardiales</taxon>
        <taxon>Pseudonocardiaceae</taxon>
    </lineage>
</organism>
<reference evidence="6 7" key="1">
    <citation type="submission" date="2019-03" db="EMBL/GenBank/DDBJ databases">
        <title>Genomic Encyclopedia of Archaeal and Bacterial Type Strains, Phase II (KMG-II): from individual species to whole genera.</title>
        <authorList>
            <person name="Goeker M."/>
        </authorList>
    </citation>
    <scope>NUCLEOTIDE SEQUENCE [LARGE SCALE GENOMIC DNA]</scope>
    <source>
        <strain evidence="6 7">DSM 45499</strain>
    </source>
</reference>
<evidence type="ECO:0000256" key="3">
    <source>
        <dbReference type="ARBA" id="ARBA00023125"/>
    </source>
</evidence>
<dbReference type="PRINTS" id="PR00039">
    <property type="entry name" value="HTHLYSR"/>
</dbReference>
<evidence type="ECO:0000313" key="7">
    <source>
        <dbReference type="Proteomes" id="UP000294927"/>
    </source>
</evidence>
<dbReference type="Pfam" id="PF03466">
    <property type="entry name" value="LysR_substrate"/>
    <property type="match status" value="1"/>
</dbReference>
<feature type="domain" description="HTH lysR-type" evidence="5">
    <location>
        <begin position="1"/>
        <end position="58"/>
    </location>
</feature>
<protein>
    <submittedName>
        <fullName evidence="6">DNA-binding transcriptional LysR family regulator</fullName>
    </submittedName>
</protein>
<dbReference type="PANTHER" id="PTHR30346">
    <property type="entry name" value="TRANSCRIPTIONAL DUAL REGULATOR HCAR-RELATED"/>
    <property type="match status" value="1"/>
</dbReference>
<dbReference type="Pfam" id="PF00126">
    <property type="entry name" value="HTH_1"/>
    <property type="match status" value="1"/>
</dbReference>
<dbReference type="PANTHER" id="PTHR30346:SF0">
    <property type="entry name" value="HCA OPERON TRANSCRIPTIONAL ACTIVATOR HCAR"/>
    <property type="match status" value="1"/>
</dbReference>
<dbReference type="PROSITE" id="PS50931">
    <property type="entry name" value="HTH_LYSR"/>
    <property type="match status" value="1"/>
</dbReference>
<dbReference type="EMBL" id="SOCP01000004">
    <property type="protein sequence ID" value="TDV53954.1"/>
    <property type="molecule type" value="Genomic_DNA"/>
</dbReference>
<keyword evidence="2" id="KW-0805">Transcription regulation</keyword>
<evidence type="ECO:0000256" key="1">
    <source>
        <dbReference type="ARBA" id="ARBA00009437"/>
    </source>
</evidence>
<dbReference type="RefSeq" id="WP_133902963.1">
    <property type="nucleotide sequence ID" value="NZ_SOCP01000004.1"/>
</dbReference>
<name>A0A4R7VVM7_9PSEU</name>
<sequence>MEIRHLRYFLAVATELHFGRAARHLHMSQPPLSARIRDLEHEVGTPLFERTSRGVALTPAGHRFLPAARHAVDAFEQAQRVAGALRARPGRTLHVAITPDTSAATVQDFVAAIDGVTEDPTVRITVEITEASTGEQTDTLHSGRFDLGMLRHPFPGRGLHVEPALATPVGAIMAATHPLAGHDAVSATDLDRYPLVVFPRQMAPGLYDETVAALTALGLQPSTGKHITRLLSALLASDNAIAIRNPGLSITDNLVWRPISDLALTWRTSVVWPVPPTCAAVPLLGAALADALVRHERWCREPA</sequence>
<dbReference type="OrthoDB" id="3176554at2"/>
<evidence type="ECO:0000256" key="2">
    <source>
        <dbReference type="ARBA" id="ARBA00023015"/>
    </source>
</evidence>
<keyword evidence="4" id="KW-0804">Transcription</keyword>
<dbReference type="GO" id="GO:0032993">
    <property type="term" value="C:protein-DNA complex"/>
    <property type="evidence" value="ECO:0007669"/>
    <property type="project" value="TreeGrafter"/>
</dbReference>
<dbReference type="InterPro" id="IPR036388">
    <property type="entry name" value="WH-like_DNA-bd_sf"/>
</dbReference>
<dbReference type="Proteomes" id="UP000294927">
    <property type="component" value="Unassembled WGS sequence"/>
</dbReference>
<keyword evidence="3 6" id="KW-0238">DNA-binding</keyword>
<evidence type="ECO:0000259" key="5">
    <source>
        <dbReference type="PROSITE" id="PS50931"/>
    </source>
</evidence>
<dbReference type="AlphaFoldDB" id="A0A4R7VVM7"/>
<dbReference type="CDD" id="cd08414">
    <property type="entry name" value="PBP2_LTTR_aromatics_like"/>
    <property type="match status" value="1"/>
</dbReference>
<comment type="similarity">
    <text evidence="1">Belongs to the LysR transcriptional regulatory family.</text>
</comment>